<dbReference type="InterPro" id="IPR000408">
    <property type="entry name" value="Reg_chr_condens"/>
</dbReference>
<feature type="repeat" description="RCC1" evidence="1">
    <location>
        <begin position="289"/>
        <end position="339"/>
    </location>
</feature>
<comment type="caution">
    <text evidence="3">The sequence shown here is derived from an EMBL/GenBank/DDBJ whole genome shotgun (WGS) entry which is preliminary data.</text>
</comment>
<feature type="compositionally biased region" description="Basic and acidic residues" evidence="2">
    <location>
        <begin position="23"/>
        <end position="40"/>
    </location>
</feature>
<dbReference type="Pfam" id="PF00415">
    <property type="entry name" value="RCC1"/>
    <property type="match status" value="1"/>
</dbReference>
<dbReference type="PANTHER" id="PTHR45982">
    <property type="entry name" value="REGULATOR OF CHROMOSOME CONDENSATION"/>
    <property type="match status" value="1"/>
</dbReference>
<proteinExistence type="predicted"/>
<dbReference type="Proteomes" id="UP000265618">
    <property type="component" value="Unassembled WGS sequence"/>
</dbReference>
<dbReference type="AlphaFoldDB" id="A0A9K3GGI0"/>
<dbReference type="PANTHER" id="PTHR45982:SF1">
    <property type="entry name" value="REGULATOR OF CHROMOSOME CONDENSATION"/>
    <property type="match status" value="1"/>
</dbReference>
<feature type="non-terminal residue" evidence="3">
    <location>
        <position position="628"/>
    </location>
</feature>
<dbReference type="InterPro" id="IPR009091">
    <property type="entry name" value="RCC1/BLIP-II"/>
</dbReference>
<evidence type="ECO:0000256" key="1">
    <source>
        <dbReference type="PROSITE-ProRule" id="PRU00235"/>
    </source>
</evidence>
<dbReference type="PROSITE" id="PS50012">
    <property type="entry name" value="RCC1_3"/>
    <property type="match status" value="2"/>
</dbReference>
<dbReference type="InterPro" id="IPR051553">
    <property type="entry name" value="Ran_GTPase-activating"/>
</dbReference>
<keyword evidence="4" id="KW-1185">Reference proteome</keyword>
<evidence type="ECO:0000256" key="2">
    <source>
        <dbReference type="SAM" id="MobiDB-lite"/>
    </source>
</evidence>
<dbReference type="OrthoDB" id="10256179at2759"/>
<organism evidence="3 4">
    <name type="scientific">Kipferlia bialata</name>
    <dbReference type="NCBI Taxonomy" id="797122"/>
    <lineage>
        <taxon>Eukaryota</taxon>
        <taxon>Metamonada</taxon>
        <taxon>Carpediemonas-like organisms</taxon>
        <taxon>Kipferlia</taxon>
    </lineage>
</organism>
<dbReference type="GO" id="GO:0005737">
    <property type="term" value="C:cytoplasm"/>
    <property type="evidence" value="ECO:0007669"/>
    <property type="project" value="TreeGrafter"/>
</dbReference>
<gene>
    <name evidence="3" type="ORF">KIPB_002808</name>
</gene>
<evidence type="ECO:0000313" key="3">
    <source>
        <dbReference type="EMBL" id="GIQ81792.1"/>
    </source>
</evidence>
<feature type="repeat" description="RCC1" evidence="1">
    <location>
        <begin position="340"/>
        <end position="396"/>
    </location>
</feature>
<dbReference type="GO" id="GO:0005085">
    <property type="term" value="F:guanyl-nucleotide exchange factor activity"/>
    <property type="evidence" value="ECO:0007669"/>
    <property type="project" value="TreeGrafter"/>
</dbReference>
<dbReference type="Gene3D" id="2.130.10.30">
    <property type="entry name" value="Regulator of chromosome condensation 1/beta-lactamase-inhibitor protein II"/>
    <property type="match status" value="2"/>
</dbReference>
<dbReference type="EMBL" id="BDIP01000494">
    <property type="protein sequence ID" value="GIQ81792.1"/>
    <property type="molecule type" value="Genomic_DNA"/>
</dbReference>
<evidence type="ECO:0000313" key="4">
    <source>
        <dbReference type="Proteomes" id="UP000265618"/>
    </source>
</evidence>
<name>A0A9K3GGI0_9EUKA</name>
<feature type="region of interest" description="Disordered" evidence="2">
    <location>
        <begin position="1"/>
        <end position="40"/>
    </location>
</feature>
<protein>
    <recommendedName>
        <fullName evidence="5">Regulator of chromosome condensation 1/beta-lactamase-inhibitor protein II</fullName>
    </recommendedName>
</protein>
<accession>A0A9K3GGI0</accession>
<evidence type="ECO:0008006" key="5">
    <source>
        <dbReference type="Google" id="ProtNLM"/>
    </source>
</evidence>
<dbReference type="SUPFAM" id="SSF50985">
    <property type="entry name" value="RCC1/BLIP-II"/>
    <property type="match status" value="1"/>
</dbReference>
<sequence length="628" mass="64765">MDGISQEEGRERDIDSVSGGCEGGREREALQVRRGGERERETMLDMGVKSWPSCVTSNTLPFSYGDNAHYATGHGYDSGVTHASTLSVDDTPYLSSTGISLADDTGVFAPSPADLGKVVGVEAGDNVSFVWTRSGNLLVVGSTSYGLTGVDYSDTDTTSLSAFTAVPGIPERVVDVSVVYRHALATTVSGSVYLWGEVRRDGETADSILAPTLIETEEPILRAVAGHDVSFLVGVSGTVYAAGVSTSGLNCLDGTATDPLTFTEVTSIGTRVVSISSSIEATLLLLETGSVYSCGDNSHGATGLGTLSGYALAPTLVPGLSGVVDVSAGPSHCLASTASGAVYAWGTADDGRNGLGLSSGYISTPTLLTVPDTCATPTVVSSVHCSDECSVLVTSLGGMMAMGNSDTGACGLTADSLTSVPVFLTLTSDVNAATGTLYTPTDTTEFCESGAPVHSLSLSLSHSLVIGRVSPPAAHSFSAGDALLSGTVTAGEAAIEGIYAGDNSTSEGCGLAVINEDDACLWVILDVDDLVVSEAPSYGHIVCAGDTQIDEESFTRYNDFGKLLLGTDFEQAGNVYVVPYTRGRQRTVLSESTGLVSADFSRIVTATLEARHVCPQAFSPYVLDYQLT</sequence>
<reference evidence="3 4" key="1">
    <citation type="journal article" date="2018" name="PLoS ONE">
        <title>The draft genome of Kipferlia bialata reveals reductive genome evolution in fornicate parasites.</title>
        <authorList>
            <person name="Tanifuji G."/>
            <person name="Takabayashi S."/>
            <person name="Kume K."/>
            <person name="Takagi M."/>
            <person name="Nakayama T."/>
            <person name="Kamikawa R."/>
            <person name="Inagaki Y."/>
            <person name="Hashimoto T."/>
        </authorList>
    </citation>
    <scope>NUCLEOTIDE SEQUENCE [LARGE SCALE GENOMIC DNA]</scope>
    <source>
        <strain evidence="3">NY0173</strain>
    </source>
</reference>